<organism evidence="8 9">
    <name type="scientific">Virgibacillus halodenitrificans</name>
    <name type="common">Bacillus halodenitrificans</name>
    <dbReference type="NCBI Taxonomy" id="1482"/>
    <lineage>
        <taxon>Bacteria</taxon>
        <taxon>Bacillati</taxon>
        <taxon>Bacillota</taxon>
        <taxon>Bacilli</taxon>
        <taxon>Bacillales</taxon>
        <taxon>Bacillaceae</taxon>
        <taxon>Virgibacillus</taxon>
    </lineage>
</organism>
<dbReference type="InterPro" id="IPR003142">
    <property type="entry name" value="BPL_C"/>
</dbReference>
<dbReference type="PANTHER" id="PTHR12835">
    <property type="entry name" value="BIOTIN PROTEIN LIGASE"/>
    <property type="match status" value="1"/>
</dbReference>
<dbReference type="GO" id="GO:0009249">
    <property type="term" value="P:protein lipoylation"/>
    <property type="evidence" value="ECO:0007669"/>
    <property type="project" value="UniProtKB-ARBA"/>
</dbReference>
<dbReference type="GO" id="GO:0003677">
    <property type="term" value="F:DNA binding"/>
    <property type="evidence" value="ECO:0007669"/>
    <property type="project" value="UniProtKB-UniRule"/>
</dbReference>
<dbReference type="Gene3D" id="1.10.10.10">
    <property type="entry name" value="Winged helix-like DNA-binding domain superfamily/Winged helix DNA-binding domain"/>
    <property type="match status" value="1"/>
</dbReference>
<dbReference type="CDD" id="cd00090">
    <property type="entry name" value="HTH_ARSR"/>
    <property type="match status" value="1"/>
</dbReference>
<keyword evidence="4 6" id="KW-0238">DNA-binding</keyword>
<gene>
    <name evidence="6" type="primary">birA</name>
    <name evidence="8" type="ORF">BME96_09845</name>
</gene>
<feature type="binding site" evidence="6">
    <location>
        <position position="188"/>
    </location>
    <ligand>
        <name>biotin</name>
        <dbReference type="ChEBI" id="CHEBI:57586"/>
    </ligand>
</feature>
<dbReference type="InterPro" id="IPR045864">
    <property type="entry name" value="aa-tRNA-synth_II/BPL/LPL"/>
</dbReference>
<dbReference type="PANTHER" id="PTHR12835:SF5">
    <property type="entry name" value="BIOTIN--PROTEIN LIGASE"/>
    <property type="match status" value="1"/>
</dbReference>
<dbReference type="SUPFAM" id="SSF55681">
    <property type="entry name" value="Class II aaRS and biotin synthetases"/>
    <property type="match status" value="1"/>
</dbReference>
<evidence type="ECO:0000256" key="5">
    <source>
        <dbReference type="ARBA" id="ARBA00023267"/>
    </source>
</evidence>
<dbReference type="InterPro" id="IPR004408">
    <property type="entry name" value="Biotin_CoA_COase_ligase"/>
</dbReference>
<comment type="caution">
    <text evidence="6">Lacks conserved residue(s) required for the propagation of feature annotation.</text>
</comment>
<dbReference type="GO" id="GO:0016740">
    <property type="term" value="F:transferase activity"/>
    <property type="evidence" value="ECO:0007669"/>
    <property type="project" value="UniProtKB-ARBA"/>
</dbReference>
<keyword evidence="1 6" id="KW-0436">Ligase</keyword>
<comment type="function">
    <text evidence="6">Acts both as a biotin--[acetyl-CoA-carboxylase] ligase and a repressor.</text>
</comment>
<dbReference type="PROSITE" id="PS51733">
    <property type="entry name" value="BPL_LPL_CATALYTIC"/>
    <property type="match status" value="1"/>
</dbReference>
<dbReference type="NCBIfam" id="TIGR00121">
    <property type="entry name" value="birA_ligase"/>
    <property type="match status" value="1"/>
</dbReference>
<dbReference type="InterPro" id="IPR004143">
    <property type="entry name" value="BPL_LPL_catalytic"/>
</dbReference>
<keyword evidence="6" id="KW-0805">Transcription regulation</keyword>
<dbReference type="Gene3D" id="3.30.930.10">
    <property type="entry name" value="Bira Bifunctional Protein, Domain 2"/>
    <property type="match status" value="1"/>
</dbReference>
<comment type="catalytic activity">
    <reaction evidence="6">
        <text>biotin + L-lysyl-[protein] + ATP = N(6)-biotinyl-L-lysyl-[protein] + AMP + diphosphate + H(+)</text>
        <dbReference type="Rhea" id="RHEA:11756"/>
        <dbReference type="Rhea" id="RHEA-COMP:9752"/>
        <dbReference type="Rhea" id="RHEA-COMP:10505"/>
        <dbReference type="ChEBI" id="CHEBI:15378"/>
        <dbReference type="ChEBI" id="CHEBI:29969"/>
        <dbReference type="ChEBI" id="CHEBI:30616"/>
        <dbReference type="ChEBI" id="CHEBI:33019"/>
        <dbReference type="ChEBI" id="CHEBI:57586"/>
        <dbReference type="ChEBI" id="CHEBI:83144"/>
        <dbReference type="ChEBI" id="CHEBI:456215"/>
        <dbReference type="EC" id="6.3.4.15"/>
    </reaction>
</comment>
<keyword evidence="6" id="KW-0804">Transcription</keyword>
<dbReference type="RefSeq" id="WP_019378397.1">
    <property type="nucleotide sequence ID" value="NZ_CP017962.1"/>
</dbReference>
<keyword evidence="2 6" id="KW-0547">Nucleotide-binding</keyword>
<sequence>MESTRNKLIDLLAKDKDTYISGQMLSEHLGISRSAVWKHMKNLEKDGYQIEGKSNKGYRIISFPDKLSENTIKWGLNTSWLGSKIIHKESTPSTQVIAHQLAQEGSPHGTIVLADEQTSGRGRLNREWFSSKGKGIWMSIILRPEILPYLAPQLTLLTATVLAEVVQKNTTVTPMIKWPNDILVNKKKTAGILTEMQAEQDQIQYVIIGIGMNINQTKEDIPIEIQSKATSLRVESSEKHSIKQFIHLILEEFEKAYDSYLINGFPEVKKKWERYGFKIGESISITTLRDQFQAIFSGIAEDGALLVKQKDGEIKKLYSAEIEWFKDVEEC</sequence>
<dbReference type="EC" id="6.3.4.15" evidence="6"/>
<reference evidence="8 9" key="1">
    <citation type="submission" date="2016-11" db="EMBL/GenBank/DDBJ databases">
        <title>Complete genome sequencing of Virgibacillus halodenitrificans PDB-F2.</title>
        <authorList>
            <person name="Sun Z."/>
            <person name="Zhou Y."/>
            <person name="Li H."/>
        </authorList>
    </citation>
    <scope>NUCLEOTIDE SEQUENCE [LARGE SCALE GENOMIC DNA]</scope>
    <source>
        <strain evidence="8 9">PDB-F2</strain>
    </source>
</reference>
<dbReference type="GO" id="GO:0005737">
    <property type="term" value="C:cytoplasm"/>
    <property type="evidence" value="ECO:0007669"/>
    <property type="project" value="TreeGrafter"/>
</dbReference>
<dbReference type="InterPro" id="IPR036388">
    <property type="entry name" value="WH-like_DNA-bd_sf"/>
</dbReference>
<dbReference type="GO" id="GO:0006355">
    <property type="term" value="P:regulation of DNA-templated transcription"/>
    <property type="evidence" value="ECO:0007669"/>
    <property type="project" value="UniProtKB-UniRule"/>
</dbReference>
<feature type="binding site" evidence="6">
    <location>
        <position position="117"/>
    </location>
    <ligand>
        <name>biotin</name>
        <dbReference type="ChEBI" id="CHEBI:57586"/>
    </ligand>
</feature>
<dbReference type="AlphaFoldDB" id="A0AAC9J266"/>
<feature type="binding site" evidence="6">
    <location>
        <begin position="121"/>
        <end position="123"/>
    </location>
    <ligand>
        <name>biotin</name>
        <dbReference type="ChEBI" id="CHEBI:57586"/>
    </ligand>
</feature>
<comment type="similarity">
    <text evidence="6">Belongs to the biotin--protein ligase family.</text>
</comment>
<dbReference type="Pfam" id="PF03099">
    <property type="entry name" value="BPL_LplA_LipB"/>
    <property type="match status" value="1"/>
</dbReference>
<feature type="domain" description="BPL/LPL catalytic" evidence="7">
    <location>
        <begin position="70"/>
        <end position="261"/>
    </location>
</feature>
<feature type="DNA-binding region" description="H-T-H motif" evidence="6">
    <location>
        <begin position="22"/>
        <end position="41"/>
    </location>
</feature>
<proteinExistence type="inferred from homology"/>
<dbReference type="InterPro" id="IPR008988">
    <property type="entry name" value="Transcriptional_repressor_C"/>
</dbReference>
<dbReference type="InterPro" id="IPR030855">
    <property type="entry name" value="Bifunct_BirA"/>
</dbReference>
<dbReference type="Pfam" id="PF08279">
    <property type="entry name" value="HTH_11"/>
    <property type="match status" value="1"/>
</dbReference>
<evidence type="ECO:0000256" key="1">
    <source>
        <dbReference type="ARBA" id="ARBA00022598"/>
    </source>
</evidence>
<keyword evidence="6" id="KW-0678">Repressor</keyword>
<evidence type="ECO:0000256" key="2">
    <source>
        <dbReference type="ARBA" id="ARBA00022741"/>
    </source>
</evidence>
<accession>A0AAC9J266</accession>
<dbReference type="SUPFAM" id="SSF46785">
    <property type="entry name" value="Winged helix' DNA-binding domain"/>
    <property type="match status" value="1"/>
</dbReference>
<dbReference type="GeneID" id="71514695"/>
<dbReference type="Pfam" id="PF02237">
    <property type="entry name" value="BPL_C"/>
    <property type="match status" value="1"/>
</dbReference>
<dbReference type="InterPro" id="IPR011991">
    <property type="entry name" value="ArsR-like_HTH"/>
</dbReference>
<dbReference type="InterPro" id="IPR013196">
    <property type="entry name" value="HTH_11"/>
</dbReference>
<dbReference type="SUPFAM" id="SSF50037">
    <property type="entry name" value="C-terminal domain of transcriptional repressors"/>
    <property type="match status" value="1"/>
</dbReference>
<evidence type="ECO:0000256" key="3">
    <source>
        <dbReference type="ARBA" id="ARBA00022840"/>
    </source>
</evidence>
<dbReference type="EMBL" id="CP017962">
    <property type="protein sequence ID" value="APC48455.1"/>
    <property type="molecule type" value="Genomic_DNA"/>
</dbReference>
<protein>
    <recommendedName>
        <fullName evidence="6">Bifunctional ligase/repressor BirA</fullName>
    </recommendedName>
    <alternativeName>
        <fullName evidence="6">Biotin--[acetyl-CoA-carboxylase] ligase</fullName>
        <ecNumber evidence="6">6.3.4.15</ecNumber>
    </alternativeName>
    <alternativeName>
        <fullName evidence="6">Biotin--protein ligase</fullName>
    </alternativeName>
    <alternativeName>
        <fullName evidence="6">Biotin-[acetyl-CoA carboxylase] synthetase</fullName>
    </alternativeName>
</protein>
<dbReference type="Proteomes" id="UP000182945">
    <property type="component" value="Chromosome"/>
</dbReference>
<dbReference type="GO" id="GO:0004077">
    <property type="term" value="F:biotin--[biotin carboxyl-carrier protein] ligase activity"/>
    <property type="evidence" value="ECO:0007669"/>
    <property type="project" value="UniProtKB-UniRule"/>
</dbReference>
<evidence type="ECO:0000256" key="4">
    <source>
        <dbReference type="ARBA" id="ARBA00023125"/>
    </source>
</evidence>
<dbReference type="InterPro" id="IPR036390">
    <property type="entry name" value="WH_DNA-bd_sf"/>
</dbReference>
<dbReference type="CDD" id="cd16442">
    <property type="entry name" value="BPL"/>
    <property type="match status" value="1"/>
</dbReference>
<keyword evidence="3 6" id="KW-0067">ATP-binding</keyword>
<dbReference type="KEGG" id="vhl:BME96_09845"/>
<evidence type="ECO:0000259" key="7">
    <source>
        <dbReference type="PROSITE" id="PS51733"/>
    </source>
</evidence>
<dbReference type="Gene3D" id="2.30.30.100">
    <property type="match status" value="1"/>
</dbReference>
<keyword evidence="5 6" id="KW-0092">Biotin</keyword>
<dbReference type="HAMAP" id="MF_00978">
    <property type="entry name" value="Bifunct_BirA"/>
    <property type="match status" value="1"/>
</dbReference>
<evidence type="ECO:0000313" key="9">
    <source>
        <dbReference type="Proteomes" id="UP000182945"/>
    </source>
</evidence>
<name>A0AAC9J266_VIRHA</name>
<evidence type="ECO:0000313" key="8">
    <source>
        <dbReference type="EMBL" id="APC48455.1"/>
    </source>
</evidence>
<evidence type="ECO:0000256" key="6">
    <source>
        <dbReference type="HAMAP-Rule" id="MF_00978"/>
    </source>
</evidence>
<dbReference type="GO" id="GO:0005524">
    <property type="term" value="F:ATP binding"/>
    <property type="evidence" value="ECO:0007669"/>
    <property type="project" value="UniProtKB-UniRule"/>
</dbReference>